<keyword evidence="2" id="KW-1185">Reference proteome</keyword>
<name>A0A6A5R115_AMPQU</name>
<evidence type="ECO:0000313" key="2">
    <source>
        <dbReference type="Proteomes" id="UP000800096"/>
    </source>
</evidence>
<evidence type="ECO:0000313" key="1">
    <source>
        <dbReference type="EMBL" id="KAF1920654.1"/>
    </source>
</evidence>
<dbReference type="PANTHER" id="PTHR42085:SF1">
    <property type="entry name" value="F-BOX DOMAIN-CONTAINING PROTEIN"/>
    <property type="match status" value="1"/>
</dbReference>
<evidence type="ECO:0008006" key="3">
    <source>
        <dbReference type="Google" id="ProtNLM"/>
    </source>
</evidence>
<gene>
    <name evidence="1" type="ORF">BDU57DRAFT_21061</name>
</gene>
<reference evidence="1" key="1">
    <citation type="journal article" date="2020" name="Stud. Mycol.">
        <title>101 Dothideomycetes genomes: a test case for predicting lifestyles and emergence of pathogens.</title>
        <authorList>
            <person name="Haridas S."/>
            <person name="Albert R."/>
            <person name="Binder M."/>
            <person name="Bloem J."/>
            <person name="Labutti K."/>
            <person name="Salamov A."/>
            <person name="Andreopoulos B."/>
            <person name="Baker S."/>
            <person name="Barry K."/>
            <person name="Bills G."/>
            <person name="Bluhm B."/>
            <person name="Cannon C."/>
            <person name="Castanera R."/>
            <person name="Culley D."/>
            <person name="Daum C."/>
            <person name="Ezra D."/>
            <person name="Gonzalez J."/>
            <person name="Henrissat B."/>
            <person name="Kuo A."/>
            <person name="Liang C."/>
            <person name="Lipzen A."/>
            <person name="Lutzoni F."/>
            <person name="Magnuson J."/>
            <person name="Mondo S."/>
            <person name="Nolan M."/>
            <person name="Ohm R."/>
            <person name="Pangilinan J."/>
            <person name="Park H.-J."/>
            <person name="Ramirez L."/>
            <person name="Alfaro M."/>
            <person name="Sun H."/>
            <person name="Tritt A."/>
            <person name="Yoshinaga Y."/>
            <person name="Zwiers L.-H."/>
            <person name="Turgeon B."/>
            <person name="Goodwin S."/>
            <person name="Spatafora J."/>
            <person name="Crous P."/>
            <person name="Grigoriev I."/>
        </authorList>
    </citation>
    <scope>NUCLEOTIDE SEQUENCE</scope>
    <source>
        <strain evidence="1">HMLAC05119</strain>
    </source>
</reference>
<dbReference type="InterPro" id="IPR038883">
    <property type="entry name" value="AN11006-like"/>
</dbReference>
<dbReference type="OrthoDB" id="62952at2759"/>
<accession>A0A6A5R115</accession>
<proteinExistence type="predicted"/>
<dbReference type="Proteomes" id="UP000800096">
    <property type="component" value="Unassembled WGS sequence"/>
</dbReference>
<organism evidence="1 2">
    <name type="scientific">Ampelomyces quisqualis</name>
    <name type="common">Powdery mildew agent</name>
    <dbReference type="NCBI Taxonomy" id="50730"/>
    <lineage>
        <taxon>Eukaryota</taxon>
        <taxon>Fungi</taxon>
        <taxon>Dikarya</taxon>
        <taxon>Ascomycota</taxon>
        <taxon>Pezizomycotina</taxon>
        <taxon>Dothideomycetes</taxon>
        <taxon>Pleosporomycetidae</taxon>
        <taxon>Pleosporales</taxon>
        <taxon>Pleosporineae</taxon>
        <taxon>Phaeosphaeriaceae</taxon>
        <taxon>Ampelomyces</taxon>
    </lineage>
</organism>
<dbReference type="PANTHER" id="PTHR42085">
    <property type="entry name" value="F-BOX DOMAIN-CONTAINING PROTEIN"/>
    <property type="match status" value="1"/>
</dbReference>
<dbReference type="AlphaFoldDB" id="A0A6A5R115"/>
<dbReference type="EMBL" id="ML979132">
    <property type="protein sequence ID" value="KAF1920654.1"/>
    <property type="molecule type" value="Genomic_DNA"/>
</dbReference>
<sequence length="197" mass="23234">MAVKTFARKMTTTSRVFTDEIYLHERERFSRDSVEKQISIPETITALDSYPPLLRIPSEIRREIFRYVLPSSTKRFLLYTDCDSTVISKKWNKKCRPHPDKDRTLDVLCTNRLIYHECLSVLYSENLIHFYAFSYLPVLDFIRRLSPEAKNLVRKVRFTPLTDKQDDPPSIHDRFFTVIHDSLPGLSELQADPVVFF</sequence>
<protein>
    <recommendedName>
        <fullName evidence="3">F-box domain-containing protein</fullName>
    </recommendedName>
</protein>